<dbReference type="GO" id="GO:0005886">
    <property type="term" value="C:plasma membrane"/>
    <property type="evidence" value="ECO:0007669"/>
    <property type="project" value="UniProtKB-SubCell"/>
</dbReference>
<evidence type="ECO:0000256" key="2">
    <source>
        <dbReference type="ARBA" id="ARBA00004651"/>
    </source>
</evidence>
<dbReference type="NCBIfam" id="TIGR00957">
    <property type="entry name" value="MRP_assoc_pro"/>
    <property type="match status" value="1"/>
</dbReference>
<evidence type="ECO:0000256" key="5">
    <source>
        <dbReference type="ARBA" id="ARBA00022475"/>
    </source>
</evidence>
<dbReference type="EMBL" id="CATQJA010002665">
    <property type="protein sequence ID" value="CAJ0583489.1"/>
    <property type="molecule type" value="Genomic_DNA"/>
</dbReference>
<feature type="transmembrane region" description="Helical" evidence="16">
    <location>
        <begin position="142"/>
        <end position="166"/>
    </location>
</feature>
<feature type="domain" description="ABC transporter" evidence="17">
    <location>
        <begin position="620"/>
        <end position="846"/>
    </location>
</feature>
<dbReference type="PROSITE" id="PS50929">
    <property type="entry name" value="ABC_TM1F"/>
    <property type="match status" value="2"/>
</dbReference>
<feature type="non-terminal residue" evidence="19">
    <location>
        <position position="1"/>
    </location>
</feature>
<feature type="transmembrane region" description="Helical" evidence="16">
    <location>
        <begin position="1110"/>
        <end position="1127"/>
    </location>
</feature>
<dbReference type="InterPro" id="IPR050173">
    <property type="entry name" value="ABC_transporter_C-like"/>
</dbReference>
<comment type="catalytic activity">
    <reaction evidence="14">
        <text>leukotriene C4(in) + ATP + H2O = leukotriene C4(out) + ADP + phosphate + H(+)</text>
        <dbReference type="Rhea" id="RHEA:38963"/>
        <dbReference type="ChEBI" id="CHEBI:15377"/>
        <dbReference type="ChEBI" id="CHEBI:15378"/>
        <dbReference type="ChEBI" id="CHEBI:30616"/>
        <dbReference type="ChEBI" id="CHEBI:43474"/>
        <dbReference type="ChEBI" id="CHEBI:57973"/>
        <dbReference type="ChEBI" id="CHEBI:456216"/>
    </reaction>
    <physiologicalReaction direction="left-to-right" evidence="14">
        <dbReference type="Rhea" id="RHEA:38964"/>
    </physiologicalReaction>
</comment>
<evidence type="ECO:0000256" key="13">
    <source>
        <dbReference type="ARBA" id="ARBA00024220"/>
    </source>
</evidence>
<keyword evidence="11 16" id="KW-1133">Transmembrane helix</keyword>
<dbReference type="PROSITE" id="PS50893">
    <property type="entry name" value="ABC_TRANSPORTER_2"/>
    <property type="match status" value="2"/>
</dbReference>
<evidence type="ECO:0000256" key="8">
    <source>
        <dbReference type="ARBA" id="ARBA00022737"/>
    </source>
</evidence>
<dbReference type="FunFam" id="1.20.1560.10:FF:000001">
    <property type="entry name" value="ATP-binding cassette subfamily C member 1"/>
    <property type="match status" value="1"/>
</dbReference>
<evidence type="ECO:0000256" key="6">
    <source>
        <dbReference type="ARBA" id="ARBA00022554"/>
    </source>
</evidence>
<comment type="caution">
    <text evidence="19">The sequence shown here is derived from an EMBL/GenBank/DDBJ whole genome shotgun (WGS) entry which is preliminary data.</text>
</comment>
<dbReference type="GO" id="GO:0016887">
    <property type="term" value="F:ATP hydrolysis activity"/>
    <property type="evidence" value="ECO:0007669"/>
    <property type="project" value="InterPro"/>
</dbReference>
<dbReference type="InterPro" id="IPR003593">
    <property type="entry name" value="AAA+_ATPase"/>
</dbReference>
<feature type="transmembrane region" description="Helical" evidence="16">
    <location>
        <begin position="1009"/>
        <end position="1032"/>
    </location>
</feature>
<dbReference type="FunFam" id="3.40.50.300:FF:000074">
    <property type="entry name" value="Multidrug resistance-associated protein 5 isoform 1"/>
    <property type="match status" value="1"/>
</dbReference>
<evidence type="ECO:0000259" key="17">
    <source>
        <dbReference type="PROSITE" id="PS50893"/>
    </source>
</evidence>
<feature type="transmembrane region" description="Helical" evidence="16">
    <location>
        <begin position="444"/>
        <end position="464"/>
    </location>
</feature>
<comment type="similarity">
    <text evidence="3">Belongs to the ABC transporter superfamily. ABCC family. Conjugate transporter (TC 3.A.1.208) subfamily.</text>
</comment>
<comment type="subcellular location">
    <subcellularLocation>
        <location evidence="2">Cell membrane</location>
        <topology evidence="2">Multi-pass membrane protein</topology>
    </subcellularLocation>
    <subcellularLocation>
        <location evidence="1">Vacuole membrane</location>
        <topology evidence="1">Multi-pass membrane protein</topology>
    </subcellularLocation>
</comment>
<dbReference type="Proteomes" id="UP001177023">
    <property type="component" value="Unassembled WGS sequence"/>
</dbReference>
<evidence type="ECO:0000313" key="20">
    <source>
        <dbReference type="Proteomes" id="UP001177023"/>
    </source>
</evidence>
<evidence type="ECO:0000256" key="14">
    <source>
        <dbReference type="ARBA" id="ARBA00047523"/>
    </source>
</evidence>
<keyword evidence="10" id="KW-0067">ATP-binding</keyword>
<keyword evidence="6" id="KW-0926">Vacuole</keyword>
<feature type="transmembrane region" description="Helical" evidence="16">
    <location>
        <begin position="75"/>
        <end position="95"/>
    </location>
</feature>
<name>A0AA36GA00_9BILA</name>
<dbReference type="EC" id="7.6.2.3" evidence="13"/>
<feature type="transmembrane region" description="Helical" evidence="16">
    <location>
        <begin position="560"/>
        <end position="583"/>
    </location>
</feature>
<dbReference type="PANTHER" id="PTHR24223:SF443">
    <property type="entry name" value="MULTIDRUG-RESISTANCE LIKE PROTEIN 1, ISOFORM I"/>
    <property type="match status" value="1"/>
</dbReference>
<evidence type="ECO:0000259" key="18">
    <source>
        <dbReference type="PROSITE" id="PS50929"/>
    </source>
</evidence>
<keyword evidence="9" id="KW-0547">Nucleotide-binding</keyword>
<sequence>MLPTIHQYLCGEDDYKFLPSHWRNSTFATLPHVTECTQHVELSWAPFIFLLVFSPSLLLDLFRSQNGKLRTFTPITLRIYICIVLVFDLTISLLYNLANVIKEEPDAGIYLFGDIPQYLGACAALVFLYASKNRGLVTSGVLFNYWLLCCLCGFTEFRYIISLWWHGVESPAIDQFRFFLYAIGYPLYILELILSCFADLPERNYGGKKECPEMQSSFLSQITFNWFTPLARLGYKKSLDKDDLWNLNDRDKTWTLLPNFMTYFQPQHKAYQEKRRAAGNSFELKEKEFPSILKPIFQTYKMTFLAAGFYKLIFDLLQFASPHLLKQLITFIQDHNQPVWVGVAIAMTMFIVALLQSMVLHQYFHDMFRLGMNIRSVLTSAVYKKALLLSNNARKNRNVGEIVNLMTVDIQRVQDMTTFVMLFWSAPLQVTLSIYFLWRLLGFSVLVGVLILILMIPLNIWISMKMRTYQQTQMKYKDERLKMMSEILNGVKVLKLYAWEKSMEQMVLEIRMKEIRVLKELAFLNAATTLSWSCAPFLVAVLTFGVYVTVDPVNNVLTPQITFVALTLFNIMRFPLAIFAMIYTQALQCHVSNNRLKGFFAEQEMEPQLLNAKDTSEDAIRIDQGNFTWESSEENPLLKNLSLSIPRGSLVAIVGKVGSGKSSLFSAMLGEMNRVGGHVDIMGNIAYVPQQAWIQNMSLRDNILFNKPFDREFYDRVIECCALKPDLATLPAEDMTEIGEKGINLSGGQKQRISLARSVYSGADILLLDDPLSAVDAHVGKHIFEQVISSDTGVLKHTTRILITHGLHFLKYCDQIVERLENFLEEYLVEEAKTRGRSVSFGEDSEDVSELLNEIEKVAPEKRKRIESQISQVHSSTESLNKQPPTPIKRKVSVAPSLSSPKAKEELGKAEKEEVPSNDEKKALLDKEASPVKGKLVEKEGMETGKVKWTVYTVYLAAIGYGIAALFLGVYIFSSVLGVFSNLWLARWSDDAKKIQGDSNGENQTRYRLLVYAGLGVGQACSICAASIIMALGMVRASRILHEGFLENILHSPMSFFDTTPLGRILNRFGKDIKCVDTELPESIGEFLYASGEVLQSFLILIYVLPKASIFYSLLVVGNYFILRFYVSTSRQLKRLESTTRSPIYSHFQESIQGASSIRAYNVVDKFIQESATRVDDNLATYYPSIVANRWLAVRLELIGNMIVLFAALFAALFRDTPGLTAGLVGLSVSYALNITQTLNWAVRMTSELETNIVAVERIKEYTETPREGMESNEIPEEKDWPRTGEIIFKDLSLRYRSGLDLVLYEVNATIKPSEKIGIVGRTGAGKSSLTLALFRIIEAEKGIILIDNVDIAKLKLERLRSRLTVVPQDPVLFSGTLRMNLDPFKTYTDAEIWQALDNAHLGSFVGDLQEKLSHQIQEGGGNLSVGQRQLLCLARALLRKTKILILDEAAAAVDMETDALIQKTIKEQFSECTVLTIAHRLNTVMDSDRLMVLERGSIVEFDAPRTLLENKNGVFYSMAKDAQLV</sequence>
<dbReference type="InterPro" id="IPR027417">
    <property type="entry name" value="P-loop_NTPase"/>
</dbReference>
<feature type="domain" description="ABC transmembrane type-1" evidence="18">
    <location>
        <begin position="965"/>
        <end position="1251"/>
    </location>
</feature>
<feature type="region of interest" description="Disordered" evidence="15">
    <location>
        <begin position="868"/>
        <end position="924"/>
    </location>
</feature>
<feature type="domain" description="ABC transmembrane type-1" evidence="18">
    <location>
        <begin position="305"/>
        <end position="588"/>
    </location>
</feature>
<dbReference type="Gene3D" id="1.20.1560.10">
    <property type="entry name" value="ABC transporter type 1, transmembrane domain"/>
    <property type="match status" value="2"/>
</dbReference>
<dbReference type="GO" id="GO:0005774">
    <property type="term" value="C:vacuolar membrane"/>
    <property type="evidence" value="ECO:0007669"/>
    <property type="project" value="UniProtKB-SubCell"/>
</dbReference>
<dbReference type="SMART" id="SM00382">
    <property type="entry name" value="AAA"/>
    <property type="match status" value="2"/>
</dbReference>
<evidence type="ECO:0000256" key="11">
    <source>
        <dbReference type="ARBA" id="ARBA00022989"/>
    </source>
</evidence>
<keyword evidence="5" id="KW-1003">Cell membrane</keyword>
<feature type="domain" description="ABC transporter" evidence="17">
    <location>
        <begin position="1287"/>
        <end position="1521"/>
    </location>
</feature>
<dbReference type="GO" id="GO:0005524">
    <property type="term" value="F:ATP binding"/>
    <property type="evidence" value="ECO:0007669"/>
    <property type="project" value="UniProtKB-KW"/>
</dbReference>
<dbReference type="GO" id="GO:0000323">
    <property type="term" value="C:lytic vacuole"/>
    <property type="evidence" value="ECO:0007669"/>
    <property type="project" value="UniProtKB-ARBA"/>
</dbReference>
<feature type="transmembrane region" description="Helical" evidence="16">
    <location>
        <begin position="178"/>
        <end position="200"/>
    </location>
</feature>
<protein>
    <recommendedName>
        <fullName evidence="13">ABC-type glutathione-S-conjugate transporter</fullName>
        <ecNumber evidence="13">7.6.2.3</ecNumber>
    </recommendedName>
</protein>
<feature type="transmembrane region" description="Helical" evidence="16">
    <location>
        <begin position="44"/>
        <end position="63"/>
    </location>
</feature>
<evidence type="ECO:0000256" key="10">
    <source>
        <dbReference type="ARBA" id="ARBA00022840"/>
    </source>
</evidence>
<dbReference type="CDD" id="cd03250">
    <property type="entry name" value="ABCC_MRP_domain1"/>
    <property type="match status" value="1"/>
</dbReference>
<evidence type="ECO:0000256" key="4">
    <source>
        <dbReference type="ARBA" id="ARBA00022448"/>
    </source>
</evidence>
<keyword evidence="12 16" id="KW-0472">Membrane</keyword>
<dbReference type="InterPro" id="IPR036640">
    <property type="entry name" value="ABC1_TM_sf"/>
</dbReference>
<dbReference type="SUPFAM" id="SSF90123">
    <property type="entry name" value="ABC transporter transmembrane region"/>
    <property type="match status" value="2"/>
</dbReference>
<dbReference type="CDD" id="cd18603">
    <property type="entry name" value="ABC_6TM_MRP1_2_3_6_D2_like"/>
    <property type="match status" value="1"/>
</dbReference>
<dbReference type="CDD" id="cd03244">
    <property type="entry name" value="ABCC_MRP_domain2"/>
    <property type="match status" value="1"/>
</dbReference>
<organism evidence="19 20">
    <name type="scientific">Mesorhabditis spiculigera</name>
    <dbReference type="NCBI Taxonomy" id="96644"/>
    <lineage>
        <taxon>Eukaryota</taxon>
        <taxon>Metazoa</taxon>
        <taxon>Ecdysozoa</taxon>
        <taxon>Nematoda</taxon>
        <taxon>Chromadorea</taxon>
        <taxon>Rhabditida</taxon>
        <taxon>Rhabditina</taxon>
        <taxon>Rhabditomorpha</taxon>
        <taxon>Rhabditoidea</taxon>
        <taxon>Rhabditidae</taxon>
        <taxon>Mesorhabditinae</taxon>
        <taxon>Mesorhabditis</taxon>
    </lineage>
</organism>
<dbReference type="FunFam" id="3.40.50.300:FF:000997">
    <property type="entry name" value="Multidrug resistance-associated protein 1"/>
    <property type="match status" value="1"/>
</dbReference>
<evidence type="ECO:0000256" key="1">
    <source>
        <dbReference type="ARBA" id="ARBA00004128"/>
    </source>
</evidence>
<dbReference type="SUPFAM" id="SSF52540">
    <property type="entry name" value="P-loop containing nucleoside triphosphate hydrolases"/>
    <property type="match status" value="2"/>
</dbReference>
<dbReference type="Pfam" id="PF00664">
    <property type="entry name" value="ABC_membrane"/>
    <property type="match status" value="2"/>
</dbReference>
<dbReference type="PROSITE" id="PS00211">
    <property type="entry name" value="ABC_TRANSPORTER_1"/>
    <property type="match status" value="2"/>
</dbReference>
<dbReference type="Pfam" id="PF00005">
    <property type="entry name" value="ABC_tran"/>
    <property type="match status" value="2"/>
</dbReference>
<dbReference type="InterPro" id="IPR005292">
    <property type="entry name" value="MRP"/>
</dbReference>
<keyword evidence="20" id="KW-1185">Reference proteome</keyword>
<dbReference type="CDD" id="cd18595">
    <property type="entry name" value="ABC_6TM_MRP1_2_3_6_D1_like"/>
    <property type="match status" value="1"/>
</dbReference>
<feature type="transmembrane region" description="Helical" evidence="16">
    <location>
        <begin position="1192"/>
        <end position="1214"/>
    </location>
</feature>
<dbReference type="Gene3D" id="3.40.50.300">
    <property type="entry name" value="P-loop containing nucleotide triphosphate hydrolases"/>
    <property type="match status" value="2"/>
</dbReference>
<dbReference type="InterPro" id="IPR003439">
    <property type="entry name" value="ABC_transporter-like_ATP-bd"/>
</dbReference>
<evidence type="ECO:0000256" key="3">
    <source>
        <dbReference type="ARBA" id="ARBA00009726"/>
    </source>
</evidence>
<feature type="transmembrane region" description="Helical" evidence="16">
    <location>
        <begin position="521"/>
        <end position="548"/>
    </location>
</feature>
<dbReference type="InterPro" id="IPR011527">
    <property type="entry name" value="ABC1_TM_dom"/>
</dbReference>
<feature type="transmembrane region" description="Helical" evidence="16">
    <location>
        <begin position="340"/>
        <end position="360"/>
    </location>
</feature>
<feature type="compositionally biased region" description="Basic and acidic residues" evidence="15">
    <location>
        <begin position="902"/>
        <end position="924"/>
    </location>
</feature>
<evidence type="ECO:0000313" key="19">
    <source>
        <dbReference type="EMBL" id="CAJ0583489.1"/>
    </source>
</evidence>
<dbReference type="GO" id="GO:0015431">
    <property type="term" value="F:ABC-type glutathione S-conjugate transporter activity"/>
    <property type="evidence" value="ECO:0007669"/>
    <property type="project" value="UniProtKB-EC"/>
</dbReference>
<evidence type="ECO:0000256" key="9">
    <source>
        <dbReference type="ARBA" id="ARBA00022741"/>
    </source>
</evidence>
<evidence type="ECO:0000256" key="12">
    <source>
        <dbReference type="ARBA" id="ARBA00023136"/>
    </source>
</evidence>
<reference evidence="19" key="1">
    <citation type="submission" date="2023-06" db="EMBL/GenBank/DDBJ databases">
        <authorList>
            <person name="Delattre M."/>
        </authorList>
    </citation>
    <scope>NUCLEOTIDE SEQUENCE</scope>
    <source>
        <strain evidence="19">AF72</strain>
    </source>
</reference>
<proteinExistence type="inferred from homology"/>
<evidence type="ECO:0000256" key="15">
    <source>
        <dbReference type="SAM" id="MobiDB-lite"/>
    </source>
</evidence>
<feature type="compositionally biased region" description="Polar residues" evidence="15">
    <location>
        <begin position="868"/>
        <end position="883"/>
    </location>
</feature>
<gene>
    <name evidence="19" type="ORF">MSPICULIGERA_LOCUS21567</name>
</gene>
<keyword evidence="8" id="KW-0677">Repeat</keyword>
<feature type="transmembrane region" description="Helical" evidence="16">
    <location>
        <begin position="107"/>
        <end position="130"/>
    </location>
</feature>
<keyword evidence="7 16" id="KW-0812">Transmembrane</keyword>
<evidence type="ECO:0000256" key="16">
    <source>
        <dbReference type="SAM" id="Phobius"/>
    </source>
</evidence>
<dbReference type="PANTHER" id="PTHR24223">
    <property type="entry name" value="ATP-BINDING CASSETTE SUB-FAMILY C"/>
    <property type="match status" value="1"/>
</dbReference>
<feature type="transmembrane region" description="Helical" evidence="16">
    <location>
        <begin position="419"/>
        <end position="438"/>
    </location>
</feature>
<dbReference type="FunFam" id="1.20.1560.10:FF:000020">
    <property type="entry name" value="ABC metal ion transporter"/>
    <property type="match status" value="1"/>
</dbReference>
<keyword evidence="4" id="KW-0813">Transport</keyword>
<accession>A0AA36GA00</accession>
<dbReference type="InterPro" id="IPR017871">
    <property type="entry name" value="ABC_transporter-like_CS"/>
</dbReference>
<evidence type="ECO:0000256" key="7">
    <source>
        <dbReference type="ARBA" id="ARBA00022692"/>
    </source>
</evidence>